<keyword evidence="8 9" id="KW-0119">Carbohydrate metabolism</keyword>
<dbReference type="CDD" id="cd01174">
    <property type="entry name" value="ribokinase"/>
    <property type="match status" value="1"/>
</dbReference>
<gene>
    <name evidence="9" type="primary">rbsK</name>
    <name evidence="11" type="ORF">ACFOD7_18370</name>
</gene>
<evidence type="ECO:0000256" key="7">
    <source>
        <dbReference type="ARBA" id="ARBA00022958"/>
    </source>
</evidence>
<feature type="binding site" evidence="9">
    <location>
        <position position="137"/>
    </location>
    <ligand>
        <name>substrate</name>
    </ligand>
</feature>
<comment type="pathway">
    <text evidence="9">Carbohydrate metabolism; D-ribose degradation; D-ribose 5-phosphate from beta-D-ribopyranose: step 2/2.</text>
</comment>
<evidence type="ECO:0000256" key="5">
    <source>
        <dbReference type="ARBA" id="ARBA00022840"/>
    </source>
</evidence>
<keyword evidence="12" id="KW-1185">Reference proteome</keyword>
<sequence>MAIWNLGSINIDHVYRLDQLPQPGETLAARSYTQGLGGKGANQSIAAASAGADTHHLGAMGPADDWVIDRLSKRGVVSTDILRMDGQVTGHAIILLDAGAENAIVIHPGANRAITLGMLAGPLSEIRPGDTLLIQNETSCQVEAARTARAAGARVIYSAAPFDIAAVRAILPHVTILAVNAGEAEALFAALPNDLPGDLPVEGLLITRGSEGAEYRDLTSGAVHRQAAFRVDPVDTTGAGDTFTGYFAASLDRGDPVSQALRLASGAAALQVTRPGAGDAIPALAEVQDFLGGQPSE</sequence>
<feature type="binding site" evidence="9">
    <location>
        <begin position="38"/>
        <end position="42"/>
    </location>
    <ligand>
        <name>substrate</name>
    </ligand>
</feature>
<comment type="catalytic activity">
    <reaction evidence="9">
        <text>D-ribose + ATP = D-ribose 5-phosphate + ADP + H(+)</text>
        <dbReference type="Rhea" id="RHEA:13697"/>
        <dbReference type="ChEBI" id="CHEBI:15378"/>
        <dbReference type="ChEBI" id="CHEBI:30616"/>
        <dbReference type="ChEBI" id="CHEBI:47013"/>
        <dbReference type="ChEBI" id="CHEBI:78346"/>
        <dbReference type="ChEBI" id="CHEBI:456216"/>
        <dbReference type="EC" id="2.7.1.15"/>
    </reaction>
</comment>
<dbReference type="EC" id="2.7.1.15" evidence="9"/>
<keyword evidence="5 9" id="KW-0067">ATP-binding</keyword>
<feature type="binding site" evidence="9">
    <location>
        <position position="235"/>
    </location>
    <ligand>
        <name>K(+)</name>
        <dbReference type="ChEBI" id="CHEBI:29103"/>
    </ligand>
</feature>
<dbReference type="Pfam" id="PF00294">
    <property type="entry name" value="PfkB"/>
    <property type="match status" value="1"/>
</dbReference>
<proteinExistence type="inferred from homology"/>
<feature type="binding site" evidence="9">
    <location>
        <begin position="207"/>
        <end position="212"/>
    </location>
    <ligand>
        <name>ATP</name>
        <dbReference type="ChEBI" id="CHEBI:30616"/>
    </ligand>
</feature>
<name>A0ABV7IKJ4_9RHOB</name>
<feature type="binding site" evidence="9">
    <location>
        <begin position="240"/>
        <end position="241"/>
    </location>
    <ligand>
        <name>ATP</name>
        <dbReference type="ChEBI" id="CHEBI:30616"/>
    </ligand>
</feature>
<evidence type="ECO:0000256" key="9">
    <source>
        <dbReference type="HAMAP-Rule" id="MF_01987"/>
    </source>
</evidence>
<comment type="subcellular location">
    <subcellularLocation>
        <location evidence="9">Cytoplasm</location>
    </subcellularLocation>
</comment>
<keyword evidence="3 9" id="KW-0547">Nucleotide-binding</keyword>
<feature type="binding site" evidence="9">
    <location>
        <position position="271"/>
    </location>
    <ligand>
        <name>K(+)</name>
        <dbReference type="ChEBI" id="CHEBI:29103"/>
    </ligand>
</feature>
<comment type="cofactor">
    <cofactor evidence="9">
        <name>Mg(2+)</name>
        <dbReference type="ChEBI" id="CHEBI:18420"/>
    </cofactor>
    <text evidence="9">Requires a divalent cation, most likely magnesium in vivo, as an electrophilic catalyst to aid phosphoryl group transfer. It is the chelate of the metal and the nucleotide that is the actual substrate.</text>
</comment>
<feature type="binding site" evidence="9">
    <location>
        <position position="241"/>
    </location>
    <ligand>
        <name>substrate</name>
    </ligand>
</feature>
<dbReference type="InterPro" id="IPR029056">
    <property type="entry name" value="Ribokinase-like"/>
</dbReference>
<dbReference type="InterPro" id="IPR011611">
    <property type="entry name" value="PfkB_dom"/>
</dbReference>
<evidence type="ECO:0000256" key="3">
    <source>
        <dbReference type="ARBA" id="ARBA00022741"/>
    </source>
</evidence>
<protein>
    <recommendedName>
        <fullName evidence="9">Ribokinase</fullName>
        <shortName evidence="9">RK</shortName>
        <ecNumber evidence="9">2.7.1.15</ecNumber>
    </recommendedName>
</protein>
<keyword evidence="1 9" id="KW-0808">Transferase</keyword>
<comment type="similarity">
    <text evidence="9">Belongs to the carbohydrate kinase PfkB family. Ribokinase subfamily.</text>
</comment>
<evidence type="ECO:0000256" key="4">
    <source>
        <dbReference type="ARBA" id="ARBA00022777"/>
    </source>
</evidence>
<evidence type="ECO:0000256" key="8">
    <source>
        <dbReference type="ARBA" id="ARBA00023277"/>
    </source>
</evidence>
<comment type="caution">
    <text evidence="9">Lacks conserved residue(s) required for the propagation of feature annotation.</text>
</comment>
<feature type="domain" description="Carbohydrate kinase PfkB" evidence="10">
    <location>
        <begin position="6"/>
        <end position="283"/>
    </location>
</feature>
<feature type="binding site" evidence="9">
    <location>
        <position position="274"/>
    </location>
    <ligand>
        <name>K(+)</name>
        <dbReference type="ChEBI" id="CHEBI:29103"/>
    </ligand>
</feature>
<reference evidence="12" key="1">
    <citation type="journal article" date="2019" name="Int. J. Syst. Evol. Microbiol.">
        <title>The Global Catalogue of Microorganisms (GCM) 10K type strain sequencing project: providing services to taxonomists for standard genome sequencing and annotation.</title>
        <authorList>
            <consortium name="The Broad Institute Genomics Platform"/>
            <consortium name="The Broad Institute Genome Sequencing Center for Infectious Disease"/>
            <person name="Wu L."/>
            <person name="Ma J."/>
        </authorList>
    </citation>
    <scope>NUCLEOTIDE SEQUENCE [LARGE SCALE GENOMIC DNA]</scope>
    <source>
        <strain evidence="12">KCTC 52239</strain>
    </source>
</reference>
<dbReference type="PANTHER" id="PTHR10584">
    <property type="entry name" value="SUGAR KINASE"/>
    <property type="match status" value="1"/>
</dbReference>
<evidence type="ECO:0000259" key="10">
    <source>
        <dbReference type="Pfam" id="PF00294"/>
    </source>
</evidence>
<keyword evidence="7 9" id="KW-0630">Potassium</keyword>
<dbReference type="SUPFAM" id="SSF53613">
    <property type="entry name" value="Ribokinase-like"/>
    <property type="match status" value="1"/>
</dbReference>
<keyword evidence="6 9" id="KW-0460">Magnesium</keyword>
<comment type="subunit">
    <text evidence="9">Homodimer.</text>
</comment>
<dbReference type="GO" id="GO:0004747">
    <property type="term" value="F:ribokinase activity"/>
    <property type="evidence" value="ECO:0007669"/>
    <property type="project" value="UniProtKB-EC"/>
</dbReference>
<feature type="binding site" evidence="9">
    <location>
        <begin position="10"/>
        <end position="12"/>
    </location>
    <ligand>
        <name>substrate</name>
    </ligand>
</feature>
<comment type="function">
    <text evidence="9">Catalyzes the phosphorylation of ribose at O-5 in a reaction requiring ATP and magnesium. The resulting D-ribose-5-phosphate can then be used either for sythesis of nucleotides, histidine, and tryptophan, or as a component of the pentose phosphate pathway.</text>
</comment>
<organism evidence="11 12">
    <name type="scientific">Paracoccus fontiphilus</name>
    <dbReference type="NCBI Taxonomy" id="1815556"/>
    <lineage>
        <taxon>Bacteria</taxon>
        <taxon>Pseudomonadati</taxon>
        <taxon>Pseudomonadota</taxon>
        <taxon>Alphaproteobacteria</taxon>
        <taxon>Rhodobacterales</taxon>
        <taxon>Paracoccaceae</taxon>
        <taxon>Paracoccus</taxon>
    </lineage>
</organism>
<keyword evidence="2 9" id="KW-0479">Metal-binding</keyword>
<dbReference type="EMBL" id="JBHRTE010000091">
    <property type="protein sequence ID" value="MFC3170018.1"/>
    <property type="molecule type" value="Genomic_DNA"/>
</dbReference>
<dbReference type="InterPro" id="IPR011877">
    <property type="entry name" value="Ribokinase"/>
</dbReference>
<evidence type="ECO:0000256" key="2">
    <source>
        <dbReference type="ARBA" id="ARBA00022723"/>
    </source>
</evidence>
<dbReference type="Proteomes" id="UP001595557">
    <property type="component" value="Unassembled WGS sequence"/>
</dbReference>
<feature type="binding site" evidence="9">
    <location>
        <position position="276"/>
    </location>
    <ligand>
        <name>K(+)</name>
        <dbReference type="ChEBI" id="CHEBI:29103"/>
    </ligand>
</feature>
<keyword evidence="9" id="KW-0963">Cytoplasm</keyword>
<feature type="binding site" evidence="9">
    <location>
        <position position="237"/>
    </location>
    <ligand>
        <name>K(+)</name>
        <dbReference type="ChEBI" id="CHEBI:29103"/>
    </ligand>
</feature>
<comment type="caution">
    <text evidence="11">The sequence shown here is derived from an EMBL/GenBank/DDBJ whole genome shotgun (WGS) entry which is preliminary data.</text>
</comment>
<dbReference type="RefSeq" id="WP_207466547.1">
    <property type="nucleotide sequence ID" value="NZ_JAFNAW010000009.1"/>
</dbReference>
<dbReference type="HAMAP" id="MF_01987">
    <property type="entry name" value="Ribokinase"/>
    <property type="match status" value="1"/>
</dbReference>
<dbReference type="InterPro" id="IPR002139">
    <property type="entry name" value="Ribo/fructo_kinase"/>
</dbReference>
<comment type="activity regulation">
    <text evidence="9">Activated by a monovalent cation that binds near, but not in, the active site. The most likely occupant of the site in vivo is potassium. Ion binding induces a conformational change that may alter substrate affinity.</text>
</comment>
<evidence type="ECO:0000313" key="12">
    <source>
        <dbReference type="Proteomes" id="UP001595557"/>
    </source>
</evidence>
<evidence type="ECO:0000256" key="1">
    <source>
        <dbReference type="ARBA" id="ARBA00022679"/>
    </source>
</evidence>
<evidence type="ECO:0000256" key="6">
    <source>
        <dbReference type="ARBA" id="ARBA00022842"/>
    </source>
</evidence>
<feature type="binding site" evidence="9">
    <location>
        <position position="180"/>
    </location>
    <ligand>
        <name>ATP</name>
        <dbReference type="ChEBI" id="CHEBI:30616"/>
    </ligand>
</feature>
<dbReference type="Gene3D" id="3.40.1190.20">
    <property type="match status" value="1"/>
</dbReference>
<dbReference type="PRINTS" id="PR00990">
    <property type="entry name" value="RIBOKINASE"/>
</dbReference>
<feature type="active site" description="Proton acceptor" evidence="9">
    <location>
        <position position="241"/>
    </location>
</feature>
<dbReference type="PANTHER" id="PTHR10584:SF166">
    <property type="entry name" value="RIBOKINASE"/>
    <property type="match status" value="1"/>
</dbReference>
<accession>A0ABV7IKJ4</accession>
<evidence type="ECO:0000313" key="11">
    <source>
        <dbReference type="EMBL" id="MFC3170018.1"/>
    </source>
</evidence>
<keyword evidence="4 9" id="KW-0418">Kinase</keyword>